<feature type="transmembrane region" description="Helical" evidence="1">
    <location>
        <begin position="163"/>
        <end position="181"/>
    </location>
</feature>
<feature type="transmembrane region" description="Helical" evidence="1">
    <location>
        <begin position="241"/>
        <end position="259"/>
    </location>
</feature>
<feature type="transmembrane region" description="Helical" evidence="1">
    <location>
        <begin position="104"/>
        <end position="124"/>
    </location>
</feature>
<feature type="transmembrane region" description="Helical" evidence="1">
    <location>
        <begin position="394"/>
        <end position="412"/>
    </location>
</feature>
<evidence type="ECO:0000313" key="2">
    <source>
        <dbReference type="EMBL" id="NLV12634.1"/>
    </source>
</evidence>
<sequence length="561" mass="63343">MDKDDNIIKNKNIIKFTAVICLLVLSWYVRVFPNLDDPGLVGGYGATHDWSRFHIVSTGTTDEIPNAITEVSKRMSIRTDLATYLLAVLTLISGETELTSSIRFLQLLPNLTFMYLSLIGTLTYKRISRKKDNFSDIDAISVFALGLFVSGLFINYTENAMRFSGYGICIFSLLVYIMFRIQVFGKDSRIILIFSIFVGMSSVFYHTQALLALLIVPSYYLLTFTYNEAISKKGSLNGNHLKLFILSGTIMIGIGIYYSHTVNDLLFGFVRIFADSPERTESFKNAQTGVLRAALRLDRPLTEIISAGSKALLRLAYVGVIGYFLISTYIRDKFDKTEKFVLTMLLLYPIVLIMFYSYGGLGIGIRRTAISGTPIIIMVAALLLANAKERRKKIAFRLIIGALIILSVGTQISHVGEPQSHTNSEVNAVQFAGENVATNEFIYTEPTLGSALTYYSHRGVTFVRPIRLDWENRLRHIYFSSDHQKNRQAIESTVRVQTTSSVSESDYSDHYLLTTKRLQNRGISLESLTYYERPPPKFYSSFDRGYNRVYHSGNGLLYKSN</sequence>
<feature type="transmembrane region" description="Helical" evidence="1">
    <location>
        <begin position="12"/>
        <end position="29"/>
    </location>
</feature>
<name>A0A847ULL6_HALAR</name>
<feature type="transmembrane region" description="Helical" evidence="1">
    <location>
        <begin position="311"/>
        <end position="330"/>
    </location>
</feature>
<evidence type="ECO:0000256" key="1">
    <source>
        <dbReference type="SAM" id="Phobius"/>
    </source>
</evidence>
<accession>A0A847ULL6</accession>
<feature type="transmembrane region" description="Helical" evidence="1">
    <location>
        <begin position="342"/>
        <end position="363"/>
    </location>
</feature>
<dbReference type="AlphaFoldDB" id="A0A847ULL6"/>
<dbReference type="RefSeq" id="WP_170096226.1">
    <property type="nucleotide sequence ID" value="NZ_WOWA01000003.1"/>
</dbReference>
<reference evidence="2" key="1">
    <citation type="submission" date="2019-12" db="EMBL/GenBank/DDBJ databases">
        <title>Whole genome sequencing of Haloarcula argentinensis strain pws5.</title>
        <authorList>
            <person name="Verma D.K."/>
            <person name="Gopal K."/>
            <person name="Prasad E.S."/>
        </authorList>
    </citation>
    <scope>NUCLEOTIDE SEQUENCE</scope>
    <source>
        <strain evidence="2">Pws5</strain>
    </source>
</reference>
<organism evidence="2 3">
    <name type="scientific">Haloarcula argentinensis</name>
    <dbReference type="NCBI Taxonomy" id="43776"/>
    <lineage>
        <taxon>Archaea</taxon>
        <taxon>Methanobacteriati</taxon>
        <taxon>Methanobacteriota</taxon>
        <taxon>Stenosarchaea group</taxon>
        <taxon>Halobacteria</taxon>
        <taxon>Halobacteriales</taxon>
        <taxon>Haloarculaceae</taxon>
        <taxon>Haloarcula</taxon>
    </lineage>
</organism>
<dbReference type="EMBL" id="WOWA01000003">
    <property type="protein sequence ID" value="NLV12634.1"/>
    <property type="molecule type" value="Genomic_DNA"/>
</dbReference>
<protein>
    <submittedName>
        <fullName evidence="2">Uncharacterized protein</fullName>
    </submittedName>
</protein>
<evidence type="ECO:0000313" key="3">
    <source>
        <dbReference type="Proteomes" id="UP000641625"/>
    </source>
</evidence>
<feature type="transmembrane region" description="Helical" evidence="1">
    <location>
        <begin position="136"/>
        <end position="157"/>
    </location>
</feature>
<keyword evidence="1" id="KW-0812">Transmembrane</keyword>
<dbReference type="Proteomes" id="UP000641625">
    <property type="component" value="Unassembled WGS sequence"/>
</dbReference>
<keyword evidence="1" id="KW-0472">Membrane</keyword>
<gene>
    <name evidence="2" type="ORF">GOC77_04990</name>
</gene>
<feature type="transmembrane region" description="Helical" evidence="1">
    <location>
        <begin position="211"/>
        <end position="229"/>
    </location>
</feature>
<proteinExistence type="predicted"/>
<keyword evidence="1" id="KW-1133">Transmembrane helix</keyword>
<feature type="transmembrane region" description="Helical" evidence="1">
    <location>
        <begin position="369"/>
        <end position="387"/>
    </location>
</feature>
<comment type="caution">
    <text evidence="2">The sequence shown here is derived from an EMBL/GenBank/DDBJ whole genome shotgun (WGS) entry which is preliminary data.</text>
</comment>